<evidence type="ECO:0000313" key="13">
    <source>
        <dbReference type="Proteomes" id="UP000676804"/>
    </source>
</evidence>
<sequence length="340" mass="37778">MIEFKDVQKVYQSGQQNIEALSNINLTIEKGDIFGVVGYSGAGKSTLLRLVNLLERPTAGEVKVNGKILTSLSKANLRKEKKDIGMIFQHFHLLQSKTVFDNVALPLLLNGSSKRKIKERVDELLSFVGLESKANNYPEQLSGGQKQRVGIARALATNPSILLCDEATSALDPDTTSAILDLLKKINQAYDITILLITHEMSVIRDICTKVAVMENGQIVEKGSVYEIFSHPKTEIARRFVRTVIHEHLPNSIIEELKNGQKTVWKMNFIGHSSSKPLLSTIAKKYDIDVNVLSANISEIQDTPFGNMIVEVTGEQTEIEKAFSYIQQEKINVQEVAGLD</sequence>
<gene>
    <name evidence="10" type="ORF">AKG37_08480</name>
    <name evidence="11" type="ORF">KCQ59_10930</name>
</gene>
<keyword evidence="5 11" id="KW-0067">ATP-binding</keyword>
<dbReference type="EMBL" id="LGYN01000023">
    <property type="protein sequence ID" value="KPN14100.1"/>
    <property type="molecule type" value="Genomic_DNA"/>
</dbReference>
<proteinExistence type="inferred from homology"/>
<evidence type="ECO:0000313" key="10">
    <source>
        <dbReference type="EMBL" id="KPN14100.1"/>
    </source>
</evidence>
<dbReference type="Proteomes" id="UP000676804">
    <property type="component" value="Unassembled WGS sequence"/>
</dbReference>
<accession>A0ABD4QLS8</accession>
<dbReference type="InterPro" id="IPR045865">
    <property type="entry name" value="ACT-like_dom_sf"/>
</dbReference>
<evidence type="ECO:0000256" key="8">
    <source>
        <dbReference type="ARBA" id="ARBA00023136"/>
    </source>
</evidence>
<evidence type="ECO:0000256" key="6">
    <source>
        <dbReference type="ARBA" id="ARBA00022967"/>
    </source>
</evidence>
<dbReference type="FunFam" id="3.40.50.300:FF:000056">
    <property type="entry name" value="Cell division ATP-binding protein FtsE"/>
    <property type="match status" value="1"/>
</dbReference>
<dbReference type="PANTHER" id="PTHR43166:SF30">
    <property type="entry name" value="METHIONINE IMPORT ATP-BINDING PROTEIN METN"/>
    <property type="match status" value="1"/>
</dbReference>
<keyword evidence="2" id="KW-0813">Transport</keyword>
<keyword evidence="8" id="KW-0472">Membrane</keyword>
<dbReference type="SUPFAM" id="SSF52540">
    <property type="entry name" value="P-loop containing nucleoside triphosphate hydrolases"/>
    <property type="match status" value="1"/>
</dbReference>
<name>A0ABD4QLS8_9BACI</name>
<dbReference type="AlphaFoldDB" id="A0ABD4QLS8"/>
<dbReference type="GO" id="GO:0006865">
    <property type="term" value="P:amino acid transport"/>
    <property type="evidence" value="ECO:0007669"/>
    <property type="project" value="UniProtKB-KW"/>
</dbReference>
<dbReference type="Gene3D" id="3.40.50.300">
    <property type="entry name" value="P-loop containing nucleotide triphosphate hydrolases"/>
    <property type="match status" value="1"/>
</dbReference>
<comment type="caution">
    <text evidence="11">The sequence shown here is derived from an EMBL/GenBank/DDBJ whole genome shotgun (WGS) entry which is preliminary data.</text>
</comment>
<dbReference type="Gene3D" id="3.30.70.260">
    <property type="match status" value="1"/>
</dbReference>
<dbReference type="Pfam" id="PF00005">
    <property type="entry name" value="ABC_tran"/>
    <property type="match status" value="1"/>
</dbReference>
<dbReference type="InterPro" id="IPR018449">
    <property type="entry name" value="NIL_domain"/>
</dbReference>
<dbReference type="PROSITE" id="PS50893">
    <property type="entry name" value="ABC_TRANSPORTER_2"/>
    <property type="match status" value="1"/>
</dbReference>
<evidence type="ECO:0000256" key="1">
    <source>
        <dbReference type="ARBA" id="ARBA00005417"/>
    </source>
</evidence>
<evidence type="ECO:0000256" key="7">
    <source>
        <dbReference type="ARBA" id="ARBA00022970"/>
    </source>
</evidence>
<dbReference type="SMART" id="SM00382">
    <property type="entry name" value="AAA"/>
    <property type="match status" value="1"/>
</dbReference>
<dbReference type="EMBL" id="JAGQFH010000023">
    <property type="protein sequence ID" value="MBR8690297.1"/>
    <property type="molecule type" value="Genomic_DNA"/>
</dbReference>
<organism evidence="11 13">
    <name type="scientific">Bacillus australimaris</name>
    <dbReference type="NCBI Taxonomy" id="1326968"/>
    <lineage>
        <taxon>Bacteria</taxon>
        <taxon>Bacillati</taxon>
        <taxon>Bacillota</taxon>
        <taxon>Bacilli</taxon>
        <taxon>Bacillales</taxon>
        <taxon>Bacillaceae</taxon>
        <taxon>Bacillus</taxon>
    </lineage>
</organism>
<keyword evidence="12" id="KW-1185">Reference proteome</keyword>
<reference evidence="11 13" key="2">
    <citation type="submission" date="2021-04" db="EMBL/GenBank/DDBJ databases">
        <title>Isolation of newly marine bacteria for enzymatic activity.</title>
        <authorList>
            <person name="Hadi W.A.M."/>
            <person name="Nair A.J.J."/>
            <person name="Edwin B.T."/>
        </authorList>
    </citation>
    <scope>NUCLEOTIDE SEQUENCE [LARGE SCALE GENOMIC DNA]</scope>
    <source>
        <strain evidence="11 13">B28A</strain>
    </source>
</reference>
<dbReference type="PROSITE" id="PS00211">
    <property type="entry name" value="ABC_TRANSPORTER_1"/>
    <property type="match status" value="1"/>
</dbReference>
<evidence type="ECO:0000313" key="11">
    <source>
        <dbReference type="EMBL" id="MBR8690297.1"/>
    </source>
</evidence>
<dbReference type="InterPro" id="IPR027417">
    <property type="entry name" value="P-loop_NTPase"/>
</dbReference>
<dbReference type="PANTHER" id="PTHR43166">
    <property type="entry name" value="AMINO ACID IMPORT ATP-BINDING PROTEIN"/>
    <property type="match status" value="1"/>
</dbReference>
<protein>
    <submittedName>
        <fullName evidence="11">Methionine ABC transporter ATP-binding protein</fullName>
    </submittedName>
    <submittedName>
        <fullName evidence="10">Phosphate ABC transporter ATP-binding protein</fullName>
    </submittedName>
</protein>
<evidence type="ECO:0000256" key="3">
    <source>
        <dbReference type="ARBA" id="ARBA00022475"/>
    </source>
</evidence>
<comment type="similarity">
    <text evidence="1">Belongs to the ABC transporter superfamily.</text>
</comment>
<dbReference type="InterPro" id="IPR041701">
    <property type="entry name" value="MetN_ABC"/>
</dbReference>
<dbReference type="InterPro" id="IPR050086">
    <property type="entry name" value="MetN_ABC_transporter-like"/>
</dbReference>
<keyword evidence="4" id="KW-0547">Nucleotide-binding</keyword>
<evidence type="ECO:0000256" key="2">
    <source>
        <dbReference type="ARBA" id="ARBA00022448"/>
    </source>
</evidence>
<reference evidence="10 12" key="1">
    <citation type="submission" date="2015-07" db="EMBL/GenBank/DDBJ databases">
        <title>Bacillus zhangzhouensis sp. nov. and Bacillus nanhaiticus sp. nov.</title>
        <authorList>
            <person name="Liu Y."/>
            <person name="Lai Q."/>
            <person name="Shao Z."/>
        </authorList>
    </citation>
    <scope>NUCLEOTIDE SEQUENCE [LARGE SCALE GENOMIC DNA]</scope>
    <source>
        <strain evidence="10 12">NH7I_1</strain>
    </source>
</reference>
<dbReference type="InterPro" id="IPR017871">
    <property type="entry name" value="ABC_transporter-like_CS"/>
</dbReference>
<dbReference type="CDD" id="cd03258">
    <property type="entry name" value="ABC_MetN_methionine_transporter"/>
    <property type="match status" value="1"/>
</dbReference>
<evidence type="ECO:0000313" key="12">
    <source>
        <dbReference type="Proteomes" id="UP000050272"/>
    </source>
</evidence>
<dbReference type="GO" id="GO:0005524">
    <property type="term" value="F:ATP binding"/>
    <property type="evidence" value="ECO:0007669"/>
    <property type="project" value="UniProtKB-KW"/>
</dbReference>
<dbReference type="InterPro" id="IPR003593">
    <property type="entry name" value="AAA+_ATPase"/>
</dbReference>
<keyword evidence="7" id="KW-0029">Amino-acid transport</keyword>
<dbReference type="Proteomes" id="UP000050272">
    <property type="component" value="Unassembled WGS sequence"/>
</dbReference>
<keyword evidence="3" id="KW-1003">Cell membrane</keyword>
<dbReference type="SMART" id="SM00930">
    <property type="entry name" value="NIL"/>
    <property type="match status" value="1"/>
</dbReference>
<keyword evidence="6" id="KW-1278">Translocase</keyword>
<evidence type="ECO:0000256" key="5">
    <source>
        <dbReference type="ARBA" id="ARBA00022840"/>
    </source>
</evidence>
<dbReference type="SUPFAM" id="SSF55021">
    <property type="entry name" value="ACT-like"/>
    <property type="match status" value="1"/>
</dbReference>
<dbReference type="InterPro" id="IPR003439">
    <property type="entry name" value="ABC_transporter-like_ATP-bd"/>
</dbReference>
<feature type="domain" description="ABC transporter" evidence="9">
    <location>
        <begin position="2"/>
        <end position="241"/>
    </location>
</feature>
<evidence type="ECO:0000256" key="4">
    <source>
        <dbReference type="ARBA" id="ARBA00022741"/>
    </source>
</evidence>
<dbReference type="RefSeq" id="WP_060698805.1">
    <property type="nucleotide sequence ID" value="NZ_JAGQFH010000023.1"/>
</dbReference>
<dbReference type="Pfam" id="PF09383">
    <property type="entry name" value="NIL"/>
    <property type="match status" value="1"/>
</dbReference>
<dbReference type="GO" id="GO:0005886">
    <property type="term" value="C:plasma membrane"/>
    <property type="evidence" value="ECO:0007669"/>
    <property type="project" value="UniProtKB-ARBA"/>
</dbReference>
<evidence type="ECO:0000259" key="9">
    <source>
        <dbReference type="PROSITE" id="PS50893"/>
    </source>
</evidence>